<organism evidence="1">
    <name type="scientific">Dulem virus 29</name>
    <dbReference type="NCBI Taxonomy" id="3145747"/>
    <lineage>
        <taxon>Viruses</taxon>
        <taxon>Duplodnaviria</taxon>
        <taxon>Heunggongvirae</taxon>
        <taxon>Uroviricota</taxon>
        <taxon>Caudoviricetes</taxon>
    </lineage>
</organism>
<name>A0AAU8B4H8_9CAUD</name>
<sequence length="40" mass="4583">MFVFFKFTMTPELPSCVVNPAEKFSRPPILPPIFKPTLTL</sequence>
<evidence type="ECO:0000313" key="1">
    <source>
        <dbReference type="EMBL" id="XCD06172.1"/>
    </source>
</evidence>
<protein>
    <submittedName>
        <fullName evidence="1">Uncharacterized protein</fullName>
    </submittedName>
</protein>
<accession>A0AAU8B4H8</accession>
<reference evidence="1" key="1">
    <citation type="submission" date="2024-03" db="EMBL/GenBank/DDBJ databases">
        <title>Diverse circular DNA viruses in blood, oral, and fecal samples of captive lemurs.</title>
        <authorList>
            <person name="Paietta E.N."/>
            <person name="Kraberger S."/>
            <person name="Lund M.C."/>
            <person name="Custer J.M."/>
            <person name="Vargas K.M."/>
            <person name="Ehmke E.E."/>
            <person name="Yoder A.D."/>
            <person name="Varsani A."/>
        </authorList>
    </citation>
    <scope>NUCLEOTIDE SEQUENCE</scope>
    <source>
        <strain evidence="1">Duke_25FS_5</strain>
    </source>
</reference>
<proteinExistence type="predicted"/>
<dbReference type="EMBL" id="PP511642">
    <property type="protein sequence ID" value="XCD06172.1"/>
    <property type="molecule type" value="Genomic_DNA"/>
</dbReference>